<dbReference type="InterPro" id="IPR022684">
    <property type="entry name" value="Calpain_cysteine_protease"/>
</dbReference>
<evidence type="ECO:0000313" key="8">
    <source>
        <dbReference type="Proteomes" id="UP000664844"/>
    </source>
</evidence>
<dbReference type="SMART" id="SM00230">
    <property type="entry name" value="CysPc"/>
    <property type="match status" value="1"/>
</dbReference>
<organism evidence="7 8">
    <name type="scientific">Phormidium pseudopriestleyi FRX01</name>
    <dbReference type="NCBI Taxonomy" id="1759528"/>
    <lineage>
        <taxon>Bacteria</taxon>
        <taxon>Bacillati</taxon>
        <taxon>Cyanobacteriota</taxon>
        <taxon>Cyanophyceae</taxon>
        <taxon>Oscillatoriophycideae</taxon>
        <taxon>Oscillatoriales</taxon>
        <taxon>Oscillatoriaceae</taxon>
        <taxon>Phormidium</taxon>
    </lineage>
</organism>
<feature type="active site" evidence="5">
    <location>
        <position position="346"/>
    </location>
</feature>
<dbReference type="PROSITE" id="PS50203">
    <property type="entry name" value="CALPAIN_CAT"/>
    <property type="match status" value="1"/>
</dbReference>
<sequence>DTSYILSLAGVAGTVARDLAGDRPSSARNLEADGAVELHDYVGGSDPVDTYRLEVFAGGYIDIFTDYQEADLSLTLWSDRNGNDQLDADEVIVQGTNEIQLNSINRGTYYINVTAPGAATPYEILAISEPGSRVGIESYNPLLPGIPRKGQLDLNDDFDPNDQDNYADPYLLPELGAGLTVTVTQESQDFDAYLTVVDLLTGAVIAENDDIDTEGGNYDAQVSFTTTQGGKYVVYASSVDSPGFGDYTLNAIVTGTPTPTAVRSASTSSNVELDAANNLSSGSIRTNNLSSDSNALPEPVFLEKGGRSDTGLTKDTLHEFTYQPLTGGQISPIQINNLNQGGFGSCAFLAALAATFGKIEDPSTAALATSPVLSNGITTDGNNYTFRFYNYQTGNPATVTVDNQVPIDQSLLFGAKWSNDSVSPDQASGQPVWASIFERAYAKWRGEETGRNGYDVIGNGDVGGLPLRRVTGQAIQEISWNYSQDNTEYFLIEFSEEVSNSYRLLGNITPDEIFQNIQNTLNGGRYVMTGTTSNAEQLSQGRLVGGHAYSVHNAFVDQNGTKTILVRNPWGSDTQKGAVDNIDDGFVSITFDSFLQNFDGVSLSQ</sequence>
<dbReference type="Proteomes" id="UP000664844">
    <property type="component" value="Unassembled WGS sequence"/>
</dbReference>
<feature type="domain" description="Calpain catalytic" evidence="6">
    <location>
        <begin position="336"/>
        <end position="605"/>
    </location>
</feature>
<dbReference type="Pfam" id="PF00648">
    <property type="entry name" value="Peptidase_C2"/>
    <property type="match status" value="1"/>
</dbReference>
<dbReference type="SUPFAM" id="SSF54001">
    <property type="entry name" value="Cysteine proteinases"/>
    <property type="match status" value="1"/>
</dbReference>
<dbReference type="Gene3D" id="2.60.120.380">
    <property type="match status" value="1"/>
</dbReference>
<dbReference type="PANTHER" id="PTHR10183">
    <property type="entry name" value="CALPAIN"/>
    <property type="match status" value="1"/>
</dbReference>
<dbReference type="Gene3D" id="3.90.70.10">
    <property type="entry name" value="Cysteine proteinases"/>
    <property type="match status" value="1"/>
</dbReference>
<accession>A0ABS3FPJ6</accession>
<evidence type="ECO:0000256" key="2">
    <source>
        <dbReference type="ARBA" id="ARBA00022670"/>
    </source>
</evidence>
<feature type="active site" evidence="5">
    <location>
        <position position="568"/>
    </location>
</feature>
<feature type="active site" evidence="5">
    <location>
        <position position="547"/>
    </location>
</feature>
<evidence type="ECO:0000256" key="4">
    <source>
        <dbReference type="ARBA" id="ARBA00022807"/>
    </source>
</evidence>
<feature type="non-terminal residue" evidence="7">
    <location>
        <position position="1"/>
    </location>
</feature>
<keyword evidence="8" id="KW-1185">Reference proteome</keyword>
<dbReference type="SUPFAM" id="SSF89260">
    <property type="entry name" value="Collagen-binding domain"/>
    <property type="match status" value="1"/>
</dbReference>
<comment type="caution">
    <text evidence="7">The sequence shown here is derived from an EMBL/GenBank/DDBJ whole genome shotgun (WGS) entry which is preliminary data.</text>
</comment>
<dbReference type="InterPro" id="IPR001300">
    <property type="entry name" value="Peptidase_C2_calpain_cat"/>
</dbReference>
<comment type="similarity">
    <text evidence="1">Belongs to the peptidase C2 family.</text>
</comment>
<keyword evidence="2 5" id="KW-0645">Protease</keyword>
<dbReference type="EMBL" id="JAFLQW010000221">
    <property type="protein sequence ID" value="MBO0349042.1"/>
    <property type="molecule type" value="Genomic_DNA"/>
</dbReference>
<name>A0ABS3FPJ6_9CYAN</name>
<evidence type="ECO:0000313" key="7">
    <source>
        <dbReference type="EMBL" id="MBO0349042.1"/>
    </source>
</evidence>
<gene>
    <name evidence="7" type="ORF">J0895_07995</name>
</gene>
<keyword evidence="3 5" id="KW-0378">Hydrolase</keyword>
<dbReference type="InterPro" id="IPR038765">
    <property type="entry name" value="Papain-like_cys_pep_sf"/>
</dbReference>
<dbReference type="RefSeq" id="WP_207087576.1">
    <property type="nucleotide sequence ID" value="NZ_JAFLQW010000221.1"/>
</dbReference>
<keyword evidence="4 5" id="KW-0788">Thiol protease</keyword>
<evidence type="ECO:0000256" key="5">
    <source>
        <dbReference type="PROSITE-ProRule" id="PRU00239"/>
    </source>
</evidence>
<evidence type="ECO:0000256" key="1">
    <source>
        <dbReference type="ARBA" id="ARBA00007623"/>
    </source>
</evidence>
<dbReference type="PANTHER" id="PTHR10183:SF379">
    <property type="entry name" value="CALPAIN-5"/>
    <property type="match status" value="1"/>
</dbReference>
<evidence type="ECO:0000259" key="6">
    <source>
        <dbReference type="PROSITE" id="PS50203"/>
    </source>
</evidence>
<evidence type="ECO:0000256" key="3">
    <source>
        <dbReference type="ARBA" id="ARBA00022801"/>
    </source>
</evidence>
<protein>
    <recommendedName>
        <fullName evidence="6">Calpain catalytic domain-containing protein</fullName>
    </recommendedName>
</protein>
<proteinExistence type="inferred from homology"/>
<reference evidence="7 8" key="1">
    <citation type="submission" date="2021-03" db="EMBL/GenBank/DDBJ databases">
        <title>Metabolic Capacity of the Antarctic Cyanobacterium Phormidium pseudopriestleyi that Sustains Oxygenic Photosynthesis in the Presence of Hydrogen Sulfide.</title>
        <authorList>
            <person name="Lumian J.E."/>
            <person name="Jungblut A.D."/>
            <person name="Dillon M.L."/>
            <person name="Hawes I."/>
            <person name="Doran P.T."/>
            <person name="Mackey T.J."/>
            <person name="Dick G.J."/>
            <person name="Grettenberger C.L."/>
            <person name="Sumner D.Y."/>
        </authorList>
    </citation>
    <scope>NUCLEOTIDE SEQUENCE [LARGE SCALE GENOMIC DNA]</scope>
    <source>
        <strain evidence="7 8">FRX01</strain>
    </source>
</reference>